<dbReference type="Proteomes" id="UP001432146">
    <property type="component" value="Unassembled WGS sequence"/>
</dbReference>
<proteinExistence type="inferred from homology"/>
<dbReference type="InterPro" id="IPR038538">
    <property type="entry name" value="MTERF_sf"/>
</dbReference>
<evidence type="ECO:0000313" key="3">
    <source>
        <dbReference type="EMBL" id="KAK9306503.1"/>
    </source>
</evidence>
<evidence type="ECO:0000256" key="1">
    <source>
        <dbReference type="ARBA" id="ARBA00007692"/>
    </source>
</evidence>
<keyword evidence="2" id="KW-0809">Transit peptide</keyword>
<comment type="caution">
    <text evidence="3">The sequence shown here is derived from an EMBL/GenBank/DDBJ whole genome shotgun (WGS) entry which is preliminary data.</text>
</comment>
<protein>
    <recommendedName>
        <fullName evidence="5">Transcription termination factor 5, mitochondrial</fullName>
    </recommendedName>
</protein>
<name>A0AAW1ABK6_9HYME</name>
<evidence type="ECO:0008006" key="5">
    <source>
        <dbReference type="Google" id="ProtNLM"/>
    </source>
</evidence>
<keyword evidence="4" id="KW-1185">Reference proteome</keyword>
<evidence type="ECO:0000313" key="4">
    <source>
        <dbReference type="Proteomes" id="UP001432146"/>
    </source>
</evidence>
<comment type="similarity">
    <text evidence="1">Belongs to the mTERF family.</text>
</comment>
<evidence type="ECO:0000256" key="2">
    <source>
        <dbReference type="ARBA" id="ARBA00022946"/>
    </source>
</evidence>
<reference evidence="3 4" key="1">
    <citation type="submission" date="2024-05" db="EMBL/GenBank/DDBJ databases">
        <title>The nuclear and mitochondrial genome assemblies of Tetragonisca angustula (Apidae: Meliponini), a tiny yet remarkable pollinator in the Neotropics.</title>
        <authorList>
            <person name="Ferrari R."/>
            <person name="Ricardo P.C."/>
            <person name="Dias F.C."/>
            <person name="Araujo N.S."/>
            <person name="Soares D.O."/>
            <person name="Zhou Q.-S."/>
            <person name="Zhu C.-D."/>
            <person name="Coutinho L."/>
            <person name="Airas M.C."/>
            <person name="Batista T.M."/>
        </authorList>
    </citation>
    <scope>NUCLEOTIDE SEQUENCE [LARGE SCALE GENOMIC DNA]</scope>
    <source>
        <strain evidence="3">ASF017062</strain>
        <tissue evidence="3">Abdomen</tissue>
    </source>
</reference>
<organism evidence="3 4">
    <name type="scientific">Tetragonisca angustula</name>
    <dbReference type="NCBI Taxonomy" id="166442"/>
    <lineage>
        <taxon>Eukaryota</taxon>
        <taxon>Metazoa</taxon>
        <taxon>Ecdysozoa</taxon>
        <taxon>Arthropoda</taxon>
        <taxon>Hexapoda</taxon>
        <taxon>Insecta</taxon>
        <taxon>Pterygota</taxon>
        <taxon>Neoptera</taxon>
        <taxon>Endopterygota</taxon>
        <taxon>Hymenoptera</taxon>
        <taxon>Apocrita</taxon>
        <taxon>Aculeata</taxon>
        <taxon>Apoidea</taxon>
        <taxon>Anthophila</taxon>
        <taxon>Apidae</taxon>
        <taxon>Tetragonisca</taxon>
    </lineage>
</organism>
<accession>A0AAW1ABK6</accession>
<dbReference type="EMBL" id="JAWNGG020000040">
    <property type="protein sequence ID" value="KAK9306503.1"/>
    <property type="molecule type" value="Genomic_DNA"/>
</dbReference>
<dbReference type="InterPro" id="IPR003690">
    <property type="entry name" value="MTERF"/>
</dbReference>
<dbReference type="AlphaFoldDB" id="A0AAW1ABK6"/>
<dbReference type="Gene3D" id="1.25.70.10">
    <property type="entry name" value="Transcription termination factor 3, mitochondrial"/>
    <property type="match status" value="1"/>
</dbReference>
<sequence>MFKQTFKTNFIIKQFGKLISPITTESKICNALATNLKLDRNAIKILHENKVDSKLGKIPEEQIIRNCIILQSMNIRLDKVELLIPCLKLQPKTLRNRILILKEMGVKSINLYNIRRFLLLMQKPMINFKKLFNIPRNKSMIKVIFSNVDLTCKIDKYMVKNETRTTVGSYYQLCIMYHQKHCMKLHNELFYEKKRFKYVSLTEMTRLLDILRNKCQLDEKFLEKHSYVLNIDVNNVEEILNELNTKLNEKSVIDLIKSYPRILLHDISKIKNTFQLYQNFDLQNQSHRSVLQGFKINKDTFIERYTNFANNLELDVWLKHPRLVYMLYYYKSVTNRLTYMKHLNCSNNANTHTYLSNKDFFSRYIEGDVSHTAVRKHVSYILKKEFGDNKIHFVSSIKKHPFWKSIPLLHIDKTIKYLKEYFSIEDICKNIQIILYPRSLIDDTLNLLYKEYSPQNGYNFTSTQYLALCLYKLEQKYHFSGDGVWQVEMSVFKSNLFEDVYELDNLIERMNDDENEVMNLSGEAWFEHLLQ</sequence>
<dbReference type="SMART" id="SM00733">
    <property type="entry name" value="Mterf"/>
    <property type="match status" value="4"/>
</dbReference>
<dbReference type="GO" id="GO:0003676">
    <property type="term" value="F:nucleic acid binding"/>
    <property type="evidence" value="ECO:0007669"/>
    <property type="project" value="InterPro"/>
</dbReference>
<gene>
    <name evidence="3" type="ORF">QLX08_002873</name>
</gene>